<name>A0A427A0U9_ENSVE</name>
<dbReference type="EMBL" id="AMZH03004217">
    <property type="protein sequence ID" value="RRT69822.1"/>
    <property type="molecule type" value="Genomic_DNA"/>
</dbReference>
<accession>A0A427A0U9</accession>
<reference evidence="1 2" key="1">
    <citation type="journal article" date="2014" name="Agronomy (Basel)">
        <title>A Draft Genome Sequence for Ensete ventricosum, the Drought-Tolerant Tree Against Hunger.</title>
        <authorList>
            <person name="Harrison J."/>
            <person name="Moore K.A."/>
            <person name="Paszkiewicz K."/>
            <person name="Jones T."/>
            <person name="Grant M."/>
            <person name="Ambacheew D."/>
            <person name="Muzemil S."/>
            <person name="Studholme D.J."/>
        </authorList>
    </citation>
    <scope>NUCLEOTIDE SEQUENCE [LARGE SCALE GENOMIC DNA]</scope>
</reference>
<organism evidence="1 2">
    <name type="scientific">Ensete ventricosum</name>
    <name type="common">Abyssinian banana</name>
    <name type="synonym">Musa ensete</name>
    <dbReference type="NCBI Taxonomy" id="4639"/>
    <lineage>
        <taxon>Eukaryota</taxon>
        <taxon>Viridiplantae</taxon>
        <taxon>Streptophyta</taxon>
        <taxon>Embryophyta</taxon>
        <taxon>Tracheophyta</taxon>
        <taxon>Spermatophyta</taxon>
        <taxon>Magnoliopsida</taxon>
        <taxon>Liliopsida</taxon>
        <taxon>Zingiberales</taxon>
        <taxon>Musaceae</taxon>
        <taxon>Ensete</taxon>
    </lineage>
</organism>
<gene>
    <name evidence="1" type="ORF">B296_00015333</name>
</gene>
<evidence type="ECO:0000313" key="2">
    <source>
        <dbReference type="Proteomes" id="UP000287651"/>
    </source>
</evidence>
<dbReference type="Proteomes" id="UP000287651">
    <property type="component" value="Unassembled WGS sequence"/>
</dbReference>
<protein>
    <submittedName>
        <fullName evidence="1">Uncharacterized protein</fullName>
    </submittedName>
</protein>
<dbReference type="AlphaFoldDB" id="A0A427A0U9"/>
<sequence length="116" mass="13084">MAVTNARSTGLSLRPLRSVRRVPWRRCRGAVTLGRSVTWVVVVSVLRPHLNIYFSAAPTHIARPLLTLPRTWVGSSPIPHRCNSPSVLPRYRRRPSTFLYDMERIPRLGGLPAIPP</sequence>
<proteinExistence type="predicted"/>
<evidence type="ECO:0000313" key="1">
    <source>
        <dbReference type="EMBL" id="RRT69822.1"/>
    </source>
</evidence>
<comment type="caution">
    <text evidence="1">The sequence shown here is derived from an EMBL/GenBank/DDBJ whole genome shotgun (WGS) entry which is preliminary data.</text>
</comment>